<dbReference type="Pfam" id="PF12838">
    <property type="entry name" value="Fer4_7"/>
    <property type="match status" value="1"/>
</dbReference>
<accession>A0ABP3UTQ1</accession>
<dbReference type="InterPro" id="IPR017900">
    <property type="entry name" value="4Fe4S_Fe_S_CS"/>
</dbReference>
<keyword evidence="6" id="KW-1185">Reference proteome</keyword>
<feature type="domain" description="4Fe-4S ferredoxin-type" evidence="4">
    <location>
        <begin position="287"/>
        <end position="317"/>
    </location>
</feature>
<dbReference type="PROSITE" id="PS00198">
    <property type="entry name" value="4FE4S_FER_1"/>
    <property type="match status" value="1"/>
</dbReference>
<keyword evidence="1" id="KW-0479">Metal-binding</keyword>
<dbReference type="EMBL" id="BAAACG010000010">
    <property type="protein sequence ID" value="GAA0742281.1"/>
    <property type="molecule type" value="Genomic_DNA"/>
</dbReference>
<organism evidence="5 6">
    <name type="scientific">Clostridium oceanicum</name>
    <dbReference type="NCBI Taxonomy" id="1543"/>
    <lineage>
        <taxon>Bacteria</taxon>
        <taxon>Bacillati</taxon>
        <taxon>Bacillota</taxon>
        <taxon>Clostridia</taxon>
        <taxon>Eubacteriales</taxon>
        <taxon>Clostridiaceae</taxon>
        <taxon>Clostridium</taxon>
    </lineage>
</organism>
<keyword evidence="3" id="KW-0411">Iron-sulfur</keyword>
<dbReference type="PROSITE" id="PS51379">
    <property type="entry name" value="4FE4S_FER_2"/>
    <property type="match status" value="1"/>
</dbReference>
<name>A0ABP3UTQ1_9CLOT</name>
<dbReference type="InterPro" id="IPR017896">
    <property type="entry name" value="4Fe4S_Fe-S-bd"/>
</dbReference>
<dbReference type="RefSeq" id="WP_343761937.1">
    <property type="nucleotide sequence ID" value="NZ_BAAACG010000010.1"/>
</dbReference>
<dbReference type="PANTHER" id="PTHR42827">
    <property type="entry name" value="IRON-SULFUR CLUSTER-BINDING PROTEIN-RELATED"/>
    <property type="match status" value="1"/>
</dbReference>
<evidence type="ECO:0000313" key="5">
    <source>
        <dbReference type="EMBL" id="GAA0742281.1"/>
    </source>
</evidence>
<dbReference type="SUPFAM" id="SSF54862">
    <property type="entry name" value="4Fe-4S ferredoxins"/>
    <property type="match status" value="1"/>
</dbReference>
<evidence type="ECO:0000256" key="2">
    <source>
        <dbReference type="ARBA" id="ARBA00023004"/>
    </source>
</evidence>
<comment type="caution">
    <text evidence="5">The sequence shown here is derived from an EMBL/GenBank/DDBJ whole genome shotgun (WGS) entry which is preliminary data.</text>
</comment>
<gene>
    <name evidence="5" type="ORF">GCM10008906_24560</name>
</gene>
<keyword evidence="2" id="KW-0408">Iron</keyword>
<reference evidence="6" key="1">
    <citation type="journal article" date="2019" name="Int. J. Syst. Evol. Microbiol.">
        <title>The Global Catalogue of Microorganisms (GCM) 10K type strain sequencing project: providing services to taxonomists for standard genome sequencing and annotation.</title>
        <authorList>
            <consortium name="The Broad Institute Genomics Platform"/>
            <consortium name="The Broad Institute Genome Sequencing Center for Infectious Disease"/>
            <person name="Wu L."/>
            <person name="Ma J."/>
        </authorList>
    </citation>
    <scope>NUCLEOTIDE SEQUENCE [LARGE SCALE GENOMIC DNA]</scope>
    <source>
        <strain evidence="6">JCM 1407</strain>
    </source>
</reference>
<sequence length="395" mass="44528">MVAFDERKTLFSRLWLIEGTKEYNEFYNEFPEYKEVDEKLRKEMILNMGIASDFEKAKKKMKVMIKLMKISSKIGLNPMSMEKMEFGMKKTNSIDKATSKINIPLFKDSSKANKEAIKQKVSKEKIELKPLVSSALLKDVALQYGADVVGIAKITKDSSYSHRGTMMGLSNGNDSEIRDDYKYAIVVGCAMNLNLLNNAPKFQGAIASTQTYAKSTMVSAQLTSYLKSLGYHALPDNYLKYYSPITQLSLEAGIGQLGRSNMMVNPKYGNRMKLAAVWTNMPLIEDGPVDFGLNEFCERCGICANNCPSKAICSGEATKTKEGIYWKHDEAKCMTMWMKVKNDCGVCMSSCPFSQGVDEDLVKKMKGNPAVMDEILRQHKMKYGKRNYEKSYPVL</sequence>
<evidence type="ECO:0000259" key="4">
    <source>
        <dbReference type="PROSITE" id="PS51379"/>
    </source>
</evidence>
<dbReference type="PANTHER" id="PTHR42827:SF1">
    <property type="entry name" value="IRON-SULFUR CLUSTER-BINDING PROTEIN"/>
    <property type="match status" value="1"/>
</dbReference>
<dbReference type="Gene3D" id="3.30.70.20">
    <property type="match status" value="1"/>
</dbReference>
<protein>
    <submittedName>
        <fullName evidence="5">Reductive dehalogenase domain-containing protein</fullName>
    </submittedName>
</protein>
<proteinExistence type="predicted"/>
<dbReference type="Proteomes" id="UP001501510">
    <property type="component" value="Unassembled WGS sequence"/>
</dbReference>
<evidence type="ECO:0000313" key="6">
    <source>
        <dbReference type="Proteomes" id="UP001501510"/>
    </source>
</evidence>
<evidence type="ECO:0000256" key="3">
    <source>
        <dbReference type="ARBA" id="ARBA00023014"/>
    </source>
</evidence>
<evidence type="ECO:0000256" key="1">
    <source>
        <dbReference type="ARBA" id="ARBA00022723"/>
    </source>
</evidence>